<keyword evidence="3" id="KW-0488">Methylation</keyword>
<dbReference type="Pfam" id="PF07963">
    <property type="entry name" value="N_methyl"/>
    <property type="match status" value="1"/>
</dbReference>
<proteinExistence type="inferred from homology"/>
<keyword evidence="6" id="KW-0281">Fimbrium</keyword>
<dbReference type="InterPro" id="IPR045584">
    <property type="entry name" value="Pilin-like"/>
</dbReference>
<keyword evidence="4" id="KW-0130">Cell adhesion</keyword>
<dbReference type="GO" id="GO:0007155">
    <property type="term" value="P:cell adhesion"/>
    <property type="evidence" value="ECO:0007669"/>
    <property type="project" value="UniProtKB-KW"/>
</dbReference>
<dbReference type="InterPro" id="IPR012902">
    <property type="entry name" value="N_methyl_site"/>
</dbReference>
<evidence type="ECO:0000313" key="9">
    <source>
        <dbReference type="Proteomes" id="UP001240589"/>
    </source>
</evidence>
<dbReference type="SUPFAM" id="SSF54523">
    <property type="entry name" value="Pili subunits"/>
    <property type="match status" value="1"/>
</dbReference>
<dbReference type="Proteomes" id="UP001240589">
    <property type="component" value="Unassembled WGS sequence"/>
</dbReference>
<dbReference type="InterPro" id="IPR001082">
    <property type="entry name" value="Pilin"/>
</dbReference>
<evidence type="ECO:0000256" key="6">
    <source>
        <dbReference type="RuleBase" id="RU000389"/>
    </source>
</evidence>
<evidence type="ECO:0000256" key="4">
    <source>
        <dbReference type="ARBA" id="ARBA00022889"/>
    </source>
</evidence>
<gene>
    <name evidence="8" type="ORF">QP792_06460</name>
</gene>
<dbReference type="PANTHER" id="PTHR30093:SF34">
    <property type="entry name" value="PREPILIN PEPTIDASE-DEPENDENT PROTEIN D"/>
    <property type="match status" value="1"/>
</dbReference>
<dbReference type="Pfam" id="PF00114">
    <property type="entry name" value="Pilin"/>
    <property type="match status" value="1"/>
</dbReference>
<reference evidence="8" key="1">
    <citation type="submission" date="2023-05" db="EMBL/GenBank/DDBJ databases">
        <title>Genomic Catalog of Human Bladder Bacteria.</title>
        <authorList>
            <person name="Du J."/>
        </authorList>
    </citation>
    <scope>NUCLEOTIDE SEQUENCE</scope>
    <source>
        <strain evidence="8">UMB7974B</strain>
    </source>
</reference>
<dbReference type="PANTHER" id="PTHR30093">
    <property type="entry name" value="GENERAL SECRETION PATHWAY PROTEIN G"/>
    <property type="match status" value="1"/>
</dbReference>
<accession>A0AAW6ZHB8</accession>
<evidence type="ECO:0000256" key="2">
    <source>
        <dbReference type="ARBA" id="ARBA00011156"/>
    </source>
</evidence>
<dbReference type="EMBL" id="JASPBL010000026">
    <property type="protein sequence ID" value="MDK8361848.1"/>
    <property type="molecule type" value="Genomic_DNA"/>
</dbReference>
<dbReference type="GO" id="GO:0009289">
    <property type="term" value="C:pilus"/>
    <property type="evidence" value="ECO:0007669"/>
    <property type="project" value="InterPro"/>
</dbReference>
<evidence type="ECO:0000256" key="7">
    <source>
        <dbReference type="SAM" id="Phobius"/>
    </source>
</evidence>
<comment type="subunit">
    <text evidence="2">The pili are polar flexible filaments of about 5.4 nanometers diameter and 2.5 micrometers average length; they consist of only a single polypeptide chain arranged in a helical configuration of five subunits per turn in the assembled pilus.</text>
</comment>
<dbReference type="RefSeq" id="WP_285046155.1">
    <property type="nucleotide sequence ID" value="NZ_JASOLC010000028.1"/>
</dbReference>
<evidence type="ECO:0000256" key="5">
    <source>
        <dbReference type="ARBA" id="ARBA00023157"/>
    </source>
</evidence>
<evidence type="ECO:0000256" key="3">
    <source>
        <dbReference type="ARBA" id="ARBA00022481"/>
    </source>
</evidence>
<feature type="transmembrane region" description="Helical" evidence="7">
    <location>
        <begin position="32"/>
        <end position="53"/>
    </location>
</feature>
<evidence type="ECO:0000256" key="1">
    <source>
        <dbReference type="ARBA" id="ARBA00005233"/>
    </source>
</evidence>
<comment type="caution">
    <text evidence="8">The sequence shown here is derived from an EMBL/GenBank/DDBJ whole genome shotgun (WGS) entry which is preliminary data.</text>
</comment>
<evidence type="ECO:0000313" key="8">
    <source>
        <dbReference type="EMBL" id="MDK8361848.1"/>
    </source>
</evidence>
<comment type="similarity">
    <text evidence="1 6">Belongs to the N-Me-Phe pilin family.</text>
</comment>
<organism evidence="8 9">
    <name type="scientific">Neisseria mucosa</name>
    <dbReference type="NCBI Taxonomy" id="488"/>
    <lineage>
        <taxon>Bacteria</taxon>
        <taxon>Pseudomonadati</taxon>
        <taxon>Pseudomonadota</taxon>
        <taxon>Betaproteobacteria</taxon>
        <taxon>Neisseriales</taxon>
        <taxon>Neisseriaceae</taxon>
        <taxon>Neisseria</taxon>
    </lineage>
</organism>
<keyword evidence="7" id="KW-0812">Transmembrane</keyword>
<name>A0AAW6ZHB8_NEIMU</name>
<keyword evidence="7" id="KW-0472">Membrane</keyword>
<dbReference type="PROSITE" id="PS00409">
    <property type="entry name" value="PROKAR_NTER_METHYL"/>
    <property type="match status" value="1"/>
</dbReference>
<keyword evidence="5" id="KW-1015">Disulfide bond</keyword>
<keyword evidence="7" id="KW-1133">Transmembrane helix</keyword>
<dbReference type="NCBIfam" id="TIGR02532">
    <property type="entry name" value="IV_pilin_GFxxxE"/>
    <property type="match status" value="1"/>
</dbReference>
<sequence>MAIFLAGKAVCYRILTFFCYGKLHFKCESAQGFTLIELMVVVAIIGIIAAIALPSYHAYTIRAKVSEGLLMMTQCREAVTEASMSGFIDAPSANNGFSCGNTGSTHLTFNVDTDENGKIIATMHNIPELGKNNKVEMIPYIDADLTVAATSKDFMWATAREIRGWKCSAPESQGISALYLPSSCR</sequence>
<dbReference type="Gene3D" id="3.30.700.10">
    <property type="entry name" value="Glycoprotein, Type 4 Pilin"/>
    <property type="match status" value="1"/>
</dbReference>
<dbReference type="AlphaFoldDB" id="A0AAW6ZHB8"/>
<protein>
    <submittedName>
        <fullName evidence="8">Pilin</fullName>
    </submittedName>
</protein>